<evidence type="ECO:0008006" key="3">
    <source>
        <dbReference type="Google" id="ProtNLM"/>
    </source>
</evidence>
<reference evidence="1 2" key="1">
    <citation type="submission" date="2021-03" db="EMBL/GenBank/DDBJ databases">
        <title>Paenibacillus artemisicola MWE-103 whole genome sequence.</title>
        <authorList>
            <person name="Ham Y.J."/>
        </authorList>
    </citation>
    <scope>NUCLEOTIDE SEQUENCE [LARGE SCALE GENOMIC DNA]</scope>
    <source>
        <strain evidence="1 2">MWE-103</strain>
    </source>
</reference>
<keyword evidence="2" id="KW-1185">Reference proteome</keyword>
<protein>
    <recommendedName>
        <fullName evidence="3">Minor capsid protein</fullName>
    </recommendedName>
</protein>
<dbReference type="Proteomes" id="UP000670947">
    <property type="component" value="Unassembled WGS sequence"/>
</dbReference>
<name>A0ABS3WGU4_9BACL</name>
<dbReference type="EMBL" id="JAGGDJ010000032">
    <property type="protein sequence ID" value="MBO7747355.1"/>
    <property type="molecule type" value="Genomic_DNA"/>
</dbReference>
<dbReference type="RefSeq" id="WP_208850059.1">
    <property type="nucleotide sequence ID" value="NZ_JAGGDJ010000032.1"/>
</dbReference>
<accession>A0ABS3WGU4</accession>
<comment type="caution">
    <text evidence="1">The sequence shown here is derived from an EMBL/GenBank/DDBJ whole genome shotgun (WGS) entry which is preliminary data.</text>
</comment>
<evidence type="ECO:0000313" key="1">
    <source>
        <dbReference type="EMBL" id="MBO7747355.1"/>
    </source>
</evidence>
<dbReference type="Pfam" id="PF20765">
    <property type="entry name" value="Phage_tail_terminator_8"/>
    <property type="match status" value="1"/>
</dbReference>
<evidence type="ECO:0000313" key="2">
    <source>
        <dbReference type="Proteomes" id="UP000670947"/>
    </source>
</evidence>
<proteinExistence type="predicted"/>
<organism evidence="1 2">
    <name type="scientific">Paenibacillus artemisiicola</name>
    <dbReference type="NCBI Taxonomy" id="1172618"/>
    <lineage>
        <taxon>Bacteria</taxon>
        <taxon>Bacillati</taxon>
        <taxon>Bacillota</taxon>
        <taxon>Bacilli</taxon>
        <taxon>Bacillales</taxon>
        <taxon>Paenibacillaceae</taxon>
        <taxon>Paenibacillus</taxon>
    </lineage>
</organism>
<sequence>MVTIKQISKAINAKLNDILPDVEIQSKDIREGYPRPCLYVDFEDVTASMAGAKLRERTIPVVIYYFPTDPNKVKIELLDVQEKLEVAFVGDFPIMDGFVVQIFEADAVKVDGVLQFSFDVYTLEVDDRETDNGPDMLDISIELGG</sequence>
<gene>
    <name evidence="1" type="ORF">I8J29_24525</name>
</gene>
<dbReference type="InterPro" id="IPR049254">
    <property type="entry name" value="Phage_tail_terminator"/>
</dbReference>